<dbReference type="EMBL" id="JACVVK020000044">
    <property type="protein sequence ID" value="KAK7499396.1"/>
    <property type="molecule type" value="Genomic_DNA"/>
</dbReference>
<gene>
    <name evidence="2" type="ORF">BaRGS_00009371</name>
</gene>
<comment type="caution">
    <text evidence="2">The sequence shown here is derived from an EMBL/GenBank/DDBJ whole genome shotgun (WGS) entry which is preliminary data.</text>
</comment>
<evidence type="ECO:0000256" key="1">
    <source>
        <dbReference type="SAM" id="Phobius"/>
    </source>
</evidence>
<dbReference type="AlphaFoldDB" id="A0ABD0LJM6"/>
<dbReference type="PANTHER" id="PTHR15191">
    <property type="entry name" value="PROTEIN CBG20567"/>
    <property type="match status" value="1"/>
</dbReference>
<reference evidence="2 3" key="1">
    <citation type="journal article" date="2023" name="Sci. Data">
        <title>Genome assembly of the Korean intertidal mud-creeper Batillaria attramentaria.</title>
        <authorList>
            <person name="Patra A.K."/>
            <person name="Ho P.T."/>
            <person name="Jun S."/>
            <person name="Lee S.J."/>
            <person name="Kim Y."/>
            <person name="Won Y.J."/>
        </authorList>
    </citation>
    <scope>NUCLEOTIDE SEQUENCE [LARGE SCALE GENOMIC DNA]</scope>
    <source>
        <strain evidence="2">Wonlab-2016</strain>
    </source>
</reference>
<name>A0ABD0LJM6_9CAEN</name>
<protein>
    <recommendedName>
        <fullName evidence="4">Pituitary tumor-transforming gene 1 protein-interacting protein</fullName>
    </recommendedName>
</protein>
<keyword evidence="1" id="KW-1133">Transmembrane helix</keyword>
<dbReference type="InterPro" id="IPR052304">
    <property type="entry name" value="PTTG1IP"/>
</dbReference>
<keyword evidence="1" id="KW-0472">Membrane</keyword>
<evidence type="ECO:0000313" key="3">
    <source>
        <dbReference type="Proteomes" id="UP001519460"/>
    </source>
</evidence>
<sequence length="229" mass="25330">MARHMVVTNTRQERRDWVSASLNHSYRPVLLATDKKAEVSQLYQLPLFSFPSATTPADTRPPVPVAGVLTSLGSFWFQAASGVGPGPADGAAAGRAGSAGSVRVSACLWCKSNSHCMLYPVSEILPNKHCALDKARWGVCWMNFEAMIISVSVIGGVIILAIVGCVCYCCCCRGGSKRKYEKDDARYSAQKMERKAKADERKAERKERLDEIRRKYGLMKDEPYQRFDA</sequence>
<organism evidence="2 3">
    <name type="scientific">Batillaria attramentaria</name>
    <dbReference type="NCBI Taxonomy" id="370345"/>
    <lineage>
        <taxon>Eukaryota</taxon>
        <taxon>Metazoa</taxon>
        <taxon>Spiralia</taxon>
        <taxon>Lophotrochozoa</taxon>
        <taxon>Mollusca</taxon>
        <taxon>Gastropoda</taxon>
        <taxon>Caenogastropoda</taxon>
        <taxon>Sorbeoconcha</taxon>
        <taxon>Cerithioidea</taxon>
        <taxon>Batillariidae</taxon>
        <taxon>Batillaria</taxon>
    </lineage>
</organism>
<proteinExistence type="predicted"/>
<accession>A0ABD0LJM6</accession>
<dbReference type="Proteomes" id="UP001519460">
    <property type="component" value="Unassembled WGS sequence"/>
</dbReference>
<evidence type="ECO:0008006" key="4">
    <source>
        <dbReference type="Google" id="ProtNLM"/>
    </source>
</evidence>
<feature type="transmembrane region" description="Helical" evidence="1">
    <location>
        <begin position="146"/>
        <end position="171"/>
    </location>
</feature>
<dbReference type="PANTHER" id="PTHR15191:SF3">
    <property type="entry name" value="PITUITARY TUMOR-TRANSFORMING GENE PROTEIN-BINDING FACTOR"/>
    <property type="match status" value="1"/>
</dbReference>
<evidence type="ECO:0000313" key="2">
    <source>
        <dbReference type="EMBL" id="KAK7499396.1"/>
    </source>
</evidence>
<keyword evidence="1" id="KW-0812">Transmembrane</keyword>
<keyword evidence="3" id="KW-1185">Reference proteome</keyword>